<dbReference type="AlphaFoldDB" id="A0A0E3LS77"/>
<comment type="similarity">
    <text evidence="6">Belongs to the rubredoxin family.</text>
</comment>
<reference evidence="8 9" key="1">
    <citation type="submission" date="2014-07" db="EMBL/GenBank/DDBJ databases">
        <title>Methanogenic archaea and the global carbon cycle.</title>
        <authorList>
            <person name="Henriksen J.R."/>
            <person name="Luke J."/>
            <person name="Reinhart S."/>
            <person name="Benedict M.N."/>
            <person name="Youngblut N.D."/>
            <person name="Metcalf M.E."/>
            <person name="Whitaker R.J."/>
            <person name="Metcalf W.W."/>
        </authorList>
    </citation>
    <scope>NUCLEOTIDE SEQUENCE [LARGE SCALE GENOMIC DNA]</scope>
    <source>
        <strain evidence="8 9">SarPi</strain>
    </source>
</reference>
<sequence length="53" mass="6050">MIRAYRCSNCGYLYNPDLGDSSQSIAPDTGFEKLPKSWKCPRCGVSREMFEKI</sequence>
<dbReference type="GO" id="GO:0009055">
    <property type="term" value="F:electron transfer activity"/>
    <property type="evidence" value="ECO:0007669"/>
    <property type="project" value="TreeGrafter"/>
</dbReference>
<dbReference type="PROSITE" id="PS50903">
    <property type="entry name" value="RUBREDOXIN_LIKE"/>
    <property type="match status" value="1"/>
</dbReference>
<dbReference type="EMBL" id="CP009511">
    <property type="protein sequence ID" value="AKB61291.1"/>
    <property type="molecule type" value="Genomic_DNA"/>
</dbReference>
<comment type="function">
    <text evidence="1">Rubredoxin is a small nonheme, iron protein lacking acid-labile sulfide. Its single Fe, chelated to 4 Cys, functions as an electron acceptor and may also stabilize the conformation of the molecule.</text>
</comment>
<dbReference type="Gene3D" id="2.20.28.10">
    <property type="match status" value="1"/>
</dbReference>
<dbReference type="PATRIC" id="fig|1434115.4.peg.1652"/>
<gene>
    <name evidence="8" type="ORF">MSMAP_1306</name>
</gene>
<comment type="cofactor">
    <cofactor evidence="6">
        <name>Fe(3+)</name>
        <dbReference type="ChEBI" id="CHEBI:29034"/>
    </cofactor>
</comment>
<keyword evidence="4 6" id="KW-0249">Electron transport</keyword>
<dbReference type="InterPro" id="IPR050526">
    <property type="entry name" value="Rubredoxin_ET"/>
</dbReference>
<keyword evidence="2" id="KW-0813">Transport</keyword>
<evidence type="ECO:0000256" key="4">
    <source>
        <dbReference type="ARBA" id="ARBA00022982"/>
    </source>
</evidence>
<keyword evidence="3 6" id="KW-0479">Metal-binding</keyword>
<dbReference type="PANTHER" id="PTHR47627">
    <property type="entry name" value="RUBREDOXIN"/>
    <property type="match status" value="1"/>
</dbReference>
<keyword evidence="5 6" id="KW-0408">Iron</keyword>
<dbReference type="Pfam" id="PF00301">
    <property type="entry name" value="Rubredoxin"/>
    <property type="match status" value="1"/>
</dbReference>
<dbReference type="HOGENOM" id="CLU_128747_3_3_2"/>
<dbReference type="InterPro" id="IPR024934">
    <property type="entry name" value="Rubredoxin-like_dom"/>
</dbReference>
<dbReference type="InterPro" id="IPR024935">
    <property type="entry name" value="Rubredoxin_dom"/>
</dbReference>
<name>A0A0E3LS77_METMZ</name>
<dbReference type="RefSeq" id="WP_080927472.1">
    <property type="nucleotide sequence ID" value="NZ_CP009511.1"/>
</dbReference>
<dbReference type="InterPro" id="IPR018527">
    <property type="entry name" value="Rubredoxin_Fe_BS"/>
</dbReference>
<accession>A0A0E3LS77</accession>
<dbReference type="PANTHER" id="PTHR47627:SF1">
    <property type="entry name" value="RUBREDOXIN-1-RELATED"/>
    <property type="match status" value="1"/>
</dbReference>
<evidence type="ECO:0000256" key="6">
    <source>
        <dbReference type="RuleBase" id="RU003820"/>
    </source>
</evidence>
<dbReference type="SUPFAM" id="SSF57802">
    <property type="entry name" value="Rubredoxin-like"/>
    <property type="match status" value="1"/>
</dbReference>
<dbReference type="PRINTS" id="PR00163">
    <property type="entry name" value="RUBREDOXIN"/>
</dbReference>
<evidence type="ECO:0000256" key="3">
    <source>
        <dbReference type="ARBA" id="ARBA00022723"/>
    </source>
</evidence>
<dbReference type="PROSITE" id="PS00202">
    <property type="entry name" value="RUBREDOXIN"/>
    <property type="match status" value="1"/>
</dbReference>
<feature type="domain" description="Rubredoxin-like" evidence="7">
    <location>
        <begin position="2"/>
        <end position="53"/>
    </location>
</feature>
<dbReference type="GeneID" id="31593268"/>
<protein>
    <recommendedName>
        <fullName evidence="6">Rubredoxin</fullName>
    </recommendedName>
</protein>
<evidence type="ECO:0000256" key="1">
    <source>
        <dbReference type="ARBA" id="ARBA00002360"/>
    </source>
</evidence>
<organism evidence="8 9">
    <name type="scientific">Methanosarcina mazei SarPi</name>
    <dbReference type="NCBI Taxonomy" id="1434115"/>
    <lineage>
        <taxon>Archaea</taxon>
        <taxon>Methanobacteriati</taxon>
        <taxon>Methanobacteriota</taxon>
        <taxon>Stenosarchaea group</taxon>
        <taxon>Methanomicrobia</taxon>
        <taxon>Methanosarcinales</taxon>
        <taxon>Methanosarcinaceae</taxon>
        <taxon>Methanosarcina</taxon>
    </lineage>
</organism>
<dbReference type="Proteomes" id="UP000033116">
    <property type="component" value="Chromosome"/>
</dbReference>
<dbReference type="CDD" id="cd00730">
    <property type="entry name" value="rubredoxin"/>
    <property type="match status" value="1"/>
</dbReference>
<evidence type="ECO:0000313" key="9">
    <source>
        <dbReference type="Proteomes" id="UP000033116"/>
    </source>
</evidence>
<proteinExistence type="inferred from homology"/>
<dbReference type="GO" id="GO:0005506">
    <property type="term" value="F:iron ion binding"/>
    <property type="evidence" value="ECO:0007669"/>
    <property type="project" value="UniProtKB-UniRule"/>
</dbReference>
<dbReference type="FunFam" id="2.20.28.10:FF:000001">
    <property type="entry name" value="Rubredoxin"/>
    <property type="match status" value="1"/>
</dbReference>
<dbReference type="GO" id="GO:0043448">
    <property type="term" value="P:alkane catabolic process"/>
    <property type="evidence" value="ECO:0007669"/>
    <property type="project" value="TreeGrafter"/>
</dbReference>
<evidence type="ECO:0000256" key="2">
    <source>
        <dbReference type="ARBA" id="ARBA00022448"/>
    </source>
</evidence>
<evidence type="ECO:0000256" key="5">
    <source>
        <dbReference type="ARBA" id="ARBA00023004"/>
    </source>
</evidence>
<evidence type="ECO:0000259" key="7">
    <source>
        <dbReference type="PROSITE" id="PS50903"/>
    </source>
</evidence>
<evidence type="ECO:0000313" key="8">
    <source>
        <dbReference type="EMBL" id="AKB61291.1"/>
    </source>
</evidence>